<dbReference type="GO" id="GO:0016491">
    <property type="term" value="F:oxidoreductase activity"/>
    <property type="evidence" value="ECO:0007669"/>
    <property type="project" value="InterPro"/>
</dbReference>
<dbReference type="InterPro" id="IPR046366">
    <property type="entry name" value="MPAB"/>
</dbReference>
<organism evidence="1 2">
    <name type="scientific">Cephalotrichum gorgonifer</name>
    <dbReference type="NCBI Taxonomy" id="2041049"/>
    <lineage>
        <taxon>Eukaryota</taxon>
        <taxon>Fungi</taxon>
        <taxon>Dikarya</taxon>
        <taxon>Ascomycota</taxon>
        <taxon>Pezizomycotina</taxon>
        <taxon>Sordariomycetes</taxon>
        <taxon>Hypocreomycetidae</taxon>
        <taxon>Microascales</taxon>
        <taxon>Microascaceae</taxon>
        <taxon>Cephalotrichum</taxon>
    </lineage>
</organism>
<gene>
    <name evidence="1" type="ORF">DNG_00735</name>
</gene>
<sequence>MSNTAALVVGIPLLAYLYIVRRRRYARAHKISRGFASRPLSSMTLKEAYAIIEELQTLEFPTAFDKARAYALLKTGGIPTISKLLMATGQSSEKNAPKRAVDTNIILMETQTNDVDSDRHFRAVARMNYLHERYRKAGKILDEDMLHTLGSGMAEIIRFVDDYEWRRLSDVEVCALGVWHRALGDAMKIPYTALPSHEEGWADGLQFARELERWVGEYEARVAVNTPSNSAFVSRYIESKIGKVRPALKPLLKRALAADLDDTMRKSMGLQEPGLLLKCVVRLIQTGRWLALRYVRLPRPETQPRRHLQEKPDPDSGLYNFRHGYVEPWYLSPGHRRQVDPERYRGKGYSLDTVGPLPQEGKGVEEMDATVEVLRNLEGRGCPFGHGKGSSL</sequence>
<dbReference type="EMBL" id="ONZQ02000001">
    <property type="protein sequence ID" value="SPN97221.1"/>
    <property type="molecule type" value="Genomic_DNA"/>
</dbReference>
<name>A0AAE8MQG5_9PEZI</name>
<dbReference type="Proteomes" id="UP001187682">
    <property type="component" value="Unassembled WGS sequence"/>
</dbReference>
<reference evidence="1" key="1">
    <citation type="submission" date="2018-03" db="EMBL/GenBank/DDBJ databases">
        <authorList>
            <person name="Guldener U."/>
        </authorList>
    </citation>
    <scope>NUCLEOTIDE SEQUENCE</scope>
</reference>
<keyword evidence="2" id="KW-1185">Reference proteome</keyword>
<evidence type="ECO:0000313" key="1">
    <source>
        <dbReference type="EMBL" id="SPN97221.1"/>
    </source>
</evidence>
<evidence type="ECO:0008006" key="3">
    <source>
        <dbReference type="Google" id="ProtNLM"/>
    </source>
</evidence>
<comment type="caution">
    <text evidence="1">The sequence shown here is derived from an EMBL/GenBank/DDBJ whole genome shotgun (WGS) entry which is preliminary data.</text>
</comment>
<protein>
    <recommendedName>
        <fullName evidence="3">ER-bound oxygenase mpaB/mpaB'/Rubber oxygenase catalytic domain-containing protein</fullName>
    </recommendedName>
</protein>
<dbReference type="PANTHER" id="PTHR36124:SF4">
    <property type="entry name" value="ER-BOUND OXYGENASE MPAB_MPAB'_RUBBER OXYGENASE CATALYTIC DOMAIN-CONTAINING PROTEIN"/>
    <property type="match status" value="1"/>
</dbReference>
<dbReference type="PANTHER" id="PTHR36124">
    <property type="match status" value="1"/>
</dbReference>
<evidence type="ECO:0000313" key="2">
    <source>
        <dbReference type="Proteomes" id="UP001187682"/>
    </source>
</evidence>
<dbReference type="AlphaFoldDB" id="A0AAE8MQG5"/>
<accession>A0AAE8MQG5</accession>
<proteinExistence type="predicted"/>